<reference evidence="3" key="1">
    <citation type="journal article" date="2021" name="Curr. Microbiol.">
        <title>Complete genome of nocamycin-producing strain Saccharothrix syringae NRRL B-16468 reveals the biosynthetic potential for secondary metabolites.</title>
        <authorList>
            <person name="Mo X."/>
            <person name="Yang S."/>
        </authorList>
    </citation>
    <scope>NUCLEOTIDE SEQUENCE [LARGE SCALE GENOMIC DNA]</scope>
    <source>
        <strain evidence="3">ATCC 51364 / DSM 43886 / JCM 6844 / KCTC 9398 / NBRC 14523 / NRRL B-16468 / INA 2240</strain>
    </source>
</reference>
<protein>
    <submittedName>
        <fullName evidence="2">GrpB family protein</fullName>
    </submittedName>
</protein>
<dbReference type="AlphaFoldDB" id="A0A5Q0H2G5"/>
<dbReference type="Proteomes" id="UP000325787">
    <property type="component" value="Chromosome"/>
</dbReference>
<dbReference type="Gene3D" id="3.30.460.10">
    <property type="entry name" value="Beta Polymerase, domain 2"/>
    <property type="match status" value="1"/>
</dbReference>
<dbReference type="PANTHER" id="PTHR34822">
    <property type="entry name" value="GRPB DOMAIN PROTEIN (AFU_ORTHOLOGUE AFUA_1G01530)"/>
    <property type="match status" value="1"/>
</dbReference>
<feature type="region of interest" description="Disordered" evidence="1">
    <location>
        <begin position="1"/>
        <end position="20"/>
    </location>
</feature>
<dbReference type="Pfam" id="PF04229">
    <property type="entry name" value="GrpB"/>
    <property type="match status" value="1"/>
</dbReference>
<sequence length="214" mass="23752">MRRWRRRRTTSRRRRVSGGPRWRGIGRTCRWGGCRGVGWSRSSGVVVVGGRVRLVEYDPGWPGVFEREAVRVRGVLGSAVLGLWHVGSTAVPGLAAKPVVDVVLVVADSADEASYVPALEGAGYVLRLREPGWREHRMFRGPGAEVNLHVFTVGDVEVARMVAFRDRLRVSVEDRVLYEGVKRELAGREWEVLEGYAEAKAGVVADILSRARPV</sequence>
<dbReference type="OrthoDB" id="9799092at2"/>
<evidence type="ECO:0000313" key="3">
    <source>
        <dbReference type="Proteomes" id="UP000325787"/>
    </source>
</evidence>
<evidence type="ECO:0000313" key="2">
    <source>
        <dbReference type="EMBL" id="QFZ20064.1"/>
    </source>
</evidence>
<dbReference type="KEGG" id="ssyi:EKG83_23925"/>
<organism evidence="2 3">
    <name type="scientific">Saccharothrix syringae</name>
    <name type="common">Nocardiopsis syringae</name>
    <dbReference type="NCBI Taxonomy" id="103733"/>
    <lineage>
        <taxon>Bacteria</taxon>
        <taxon>Bacillati</taxon>
        <taxon>Actinomycetota</taxon>
        <taxon>Actinomycetes</taxon>
        <taxon>Pseudonocardiales</taxon>
        <taxon>Pseudonocardiaceae</taxon>
        <taxon>Saccharothrix</taxon>
    </lineage>
</organism>
<dbReference type="InterPro" id="IPR007344">
    <property type="entry name" value="GrpB/CoaE"/>
</dbReference>
<keyword evidence="3" id="KW-1185">Reference proteome</keyword>
<evidence type="ECO:0000256" key="1">
    <source>
        <dbReference type="SAM" id="MobiDB-lite"/>
    </source>
</evidence>
<name>A0A5Q0H2G5_SACSY</name>
<dbReference type="PANTHER" id="PTHR34822:SF1">
    <property type="entry name" value="GRPB FAMILY PROTEIN"/>
    <property type="match status" value="1"/>
</dbReference>
<feature type="compositionally biased region" description="Basic residues" evidence="1">
    <location>
        <begin position="1"/>
        <end position="16"/>
    </location>
</feature>
<dbReference type="InterPro" id="IPR043519">
    <property type="entry name" value="NT_sf"/>
</dbReference>
<dbReference type="SUPFAM" id="SSF81301">
    <property type="entry name" value="Nucleotidyltransferase"/>
    <property type="match status" value="1"/>
</dbReference>
<proteinExistence type="predicted"/>
<dbReference type="EMBL" id="CP034550">
    <property type="protein sequence ID" value="QFZ20064.1"/>
    <property type="molecule type" value="Genomic_DNA"/>
</dbReference>
<accession>A0A5Q0H2G5</accession>
<gene>
    <name evidence="2" type="ORF">EKG83_23925</name>
</gene>